<accession>A0ABN6RKC3</accession>
<dbReference type="PANTHER" id="PTHR42813">
    <property type="entry name" value="ZINC-TYPE ALCOHOL DEHYDROGENASE-LIKE"/>
    <property type="match status" value="1"/>
</dbReference>
<dbReference type="RefSeq" id="WP_264777639.1">
    <property type="nucleotide sequence ID" value="NZ_AP026561.1"/>
</dbReference>
<dbReference type="Gene3D" id="3.40.50.720">
    <property type="entry name" value="NAD(P)-binding Rossmann-like Domain"/>
    <property type="match status" value="1"/>
</dbReference>
<name>A0ABN6RKC3_9DEIO</name>
<evidence type="ECO:0000259" key="7">
    <source>
        <dbReference type="Pfam" id="PF08240"/>
    </source>
</evidence>
<dbReference type="CDD" id="cd08283">
    <property type="entry name" value="FDH_like_1"/>
    <property type="match status" value="1"/>
</dbReference>
<dbReference type="Pfam" id="PF00107">
    <property type="entry name" value="ADH_zinc_N"/>
    <property type="match status" value="1"/>
</dbReference>
<gene>
    <name evidence="8" type="ORF">DAETH_37640</name>
</gene>
<feature type="domain" description="Alcohol dehydrogenase-like N-terminal" evidence="7">
    <location>
        <begin position="25"/>
        <end position="145"/>
    </location>
</feature>
<evidence type="ECO:0000313" key="9">
    <source>
        <dbReference type="Proteomes" id="UP001064971"/>
    </source>
</evidence>
<evidence type="ECO:0000256" key="1">
    <source>
        <dbReference type="ARBA" id="ARBA00001947"/>
    </source>
</evidence>
<keyword evidence="4" id="KW-0560">Oxidoreductase</keyword>
<dbReference type="PROSITE" id="PS00059">
    <property type="entry name" value="ADH_ZINC"/>
    <property type="match status" value="1"/>
</dbReference>
<dbReference type="SUPFAM" id="SSF51735">
    <property type="entry name" value="NAD(P)-binding Rossmann-fold domains"/>
    <property type="match status" value="1"/>
</dbReference>
<dbReference type="InterPro" id="IPR013149">
    <property type="entry name" value="ADH-like_C"/>
</dbReference>
<dbReference type="PANTHER" id="PTHR42813:SF2">
    <property type="entry name" value="DEHYDROGENASE, ZINC-CONTAINING, PUTATIVE (AFU_ORTHOLOGUE AFUA_2G02810)-RELATED"/>
    <property type="match status" value="1"/>
</dbReference>
<organism evidence="8 9">
    <name type="scientific">Deinococcus aetherius</name>
    <dbReference type="NCBI Taxonomy" id="200252"/>
    <lineage>
        <taxon>Bacteria</taxon>
        <taxon>Thermotogati</taxon>
        <taxon>Deinococcota</taxon>
        <taxon>Deinococci</taxon>
        <taxon>Deinococcales</taxon>
        <taxon>Deinococcaceae</taxon>
        <taxon>Deinococcus</taxon>
    </lineage>
</organism>
<dbReference type="InterPro" id="IPR013154">
    <property type="entry name" value="ADH-like_N"/>
</dbReference>
<reference evidence="8" key="1">
    <citation type="submission" date="2022-07" db="EMBL/GenBank/DDBJ databases">
        <title>Complete Genome Sequence of the Radioresistant Bacterium Deinococcus aetherius ST0316, Isolated from the Air Dust collected in Lower Stratosphere above Japan.</title>
        <authorList>
            <person name="Satoh K."/>
            <person name="Hagiwara K."/>
            <person name="Katsumata K."/>
            <person name="Kubo A."/>
            <person name="Yokobori S."/>
            <person name="Yamagishi A."/>
            <person name="Oono Y."/>
            <person name="Narumi I."/>
        </authorList>
    </citation>
    <scope>NUCLEOTIDE SEQUENCE</scope>
    <source>
        <strain evidence="8">ST0316</strain>
        <plasmid evidence="8">pDAETH-1</plasmid>
    </source>
</reference>
<evidence type="ECO:0000256" key="3">
    <source>
        <dbReference type="ARBA" id="ARBA00022833"/>
    </source>
</evidence>
<evidence type="ECO:0000313" key="8">
    <source>
        <dbReference type="EMBL" id="BDP43795.1"/>
    </source>
</evidence>
<dbReference type="EMBL" id="AP026561">
    <property type="protein sequence ID" value="BDP43795.1"/>
    <property type="molecule type" value="Genomic_DNA"/>
</dbReference>
<dbReference type="InterPro" id="IPR011032">
    <property type="entry name" value="GroES-like_sf"/>
</dbReference>
<comment type="cofactor">
    <cofactor evidence="1 5">
        <name>Zn(2+)</name>
        <dbReference type="ChEBI" id="CHEBI:29105"/>
    </cofactor>
</comment>
<geneLocation type="plasmid" evidence="8 9">
    <name>pDAETH-1</name>
</geneLocation>
<sequence length="408" mass="43668">MKALVWQGVNRVGVETVPDPTILQPTDAIVRITSTAICGSDLHLLDGYIPTMVHGDILGHEFMGEVVEVGREVRKVKVGDRVIVPFPIACGHCWFCQHDLTSLCDNSNANAKLAEKMFGYAPSGIYGYSHLTGGYAGGQAQFARTLYADDNLFKIPGGLTDDQVLFLTDILPTGYMGALNCDIQAGDTVAVYGCGPVGLFTIMSAFLLGAGRVIAIDRFPYRLAKAAALGADPLNYEQEEVLEALKLRTGGRGPDSVVDAVGMESHGLGLGGLADAVKQTTRVLESDRPHALRSAIISVRKGGTVSVPGVFGGFGDKIPLGAFMNKALTMRTGQTHVHRFVPRLLEHIVKGEIDPTVIISHRLSLDEAPHGYHIFKHKEDHCVKCVLDPWAAPRQGNASGTSKAMGAD</sequence>
<dbReference type="Proteomes" id="UP001064971">
    <property type="component" value="Plasmid pDAETH-1"/>
</dbReference>
<dbReference type="Gene3D" id="3.90.180.10">
    <property type="entry name" value="Medium-chain alcohol dehydrogenases, catalytic domain"/>
    <property type="match status" value="1"/>
</dbReference>
<keyword evidence="9" id="KW-1185">Reference proteome</keyword>
<comment type="similarity">
    <text evidence="5">Belongs to the zinc-containing alcohol dehydrogenase family.</text>
</comment>
<evidence type="ECO:0000256" key="5">
    <source>
        <dbReference type="RuleBase" id="RU361277"/>
    </source>
</evidence>
<proteinExistence type="inferred from homology"/>
<keyword evidence="2 5" id="KW-0479">Metal-binding</keyword>
<feature type="domain" description="Alcohol dehydrogenase-like C-terminal" evidence="6">
    <location>
        <begin position="196"/>
        <end position="263"/>
    </location>
</feature>
<dbReference type="InterPro" id="IPR036291">
    <property type="entry name" value="NAD(P)-bd_dom_sf"/>
</dbReference>
<keyword evidence="3 5" id="KW-0862">Zinc</keyword>
<evidence type="ECO:0000256" key="4">
    <source>
        <dbReference type="ARBA" id="ARBA00023002"/>
    </source>
</evidence>
<dbReference type="Pfam" id="PF08240">
    <property type="entry name" value="ADH_N"/>
    <property type="match status" value="1"/>
</dbReference>
<protein>
    <submittedName>
        <fullName evidence="8">Glutathione-dependent formaldehyde dehydrogenase</fullName>
    </submittedName>
</protein>
<dbReference type="SUPFAM" id="SSF50129">
    <property type="entry name" value="GroES-like"/>
    <property type="match status" value="1"/>
</dbReference>
<keyword evidence="8" id="KW-0614">Plasmid</keyword>
<evidence type="ECO:0000256" key="2">
    <source>
        <dbReference type="ARBA" id="ARBA00022723"/>
    </source>
</evidence>
<evidence type="ECO:0000259" key="6">
    <source>
        <dbReference type="Pfam" id="PF00107"/>
    </source>
</evidence>
<dbReference type="InterPro" id="IPR002328">
    <property type="entry name" value="ADH_Zn_CS"/>
</dbReference>